<sequence length="266" mass="30472">PVSKSMKVKEQIQTVVEWLDLPYNTRPQMISVHVPQMEEKSHKEKPDSPKMDEHIKEVDDAIGYLTKEIFSRNLDPHAHIVIVSDHGMVSTSKYKLIYIDDILPHHLLEYVKNASPSSVLHFRPNISSNVVQEIYQQLIHHTKTSHFKVYLRENMPIRYHYKHSDRISPIQAIPNIGYQFVTHSMEFNEGGDHEGYDNLADAMGSIFLARGPKVSKIYKPGTVLEPFVNVEVYGFMTELLNINAAPNNGTVGTKFPILYEPPFPPK</sequence>
<comment type="caution">
    <text evidence="1">The sequence shown here is derived from an EMBL/GenBank/DDBJ whole genome shotgun (WGS) entry which is preliminary data.</text>
</comment>
<dbReference type="STRING" id="4846.A0A367KD60"/>
<dbReference type="InterPro" id="IPR017850">
    <property type="entry name" value="Alkaline_phosphatase_core_sf"/>
</dbReference>
<keyword evidence="2" id="KW-1185">Reference proteome</keyword>
<organism evidence="1 2">
    <name type="scientific">Rhizopus stolonifer</name>
    <name type="common">Rhizopus nigricans</name>
    <dbReference type="NCBI Taxonomy" id="4846"/>
    <lineage>
        <taxon>Eukaryota</taxon>
        <taxon>Fungi</taxon>
        <taxon>Fungi incertae sedis</taxon>
        <taxon>Mucoromycota</taxon>
        <taxon>Mucoromycotina</taxon>
        <taxon>Mucoromycetes</taxon>
        <taxon>Mucorales</taxon>
        <taxon>Mucorineae</taxon>
        <taxon>Rhizopodaceae</taxon>
        <taxon>Rhizopus</taxon>
    </lineage>
</organism>
<dbReference type="EMBL" id="PJQM01001869">
    <property type="protein sequence ID" value="RCI00183.1"/>
    <property type="molecule type" value="Genomic_DNA"/>
</dbReference>
<name>A0A367KD60_RHIST</name>
<gene>
    <name evidence="1" type="ORF">CU098_003989</name>
</gene>
<accession>A0A367KD60</accession>
<dbReference type="Proteomes" id="UP000253551">
    <property type="component" value="Unassembled WGS sequence"/>
</dbReference>
<dbReference type="SUPFAM" id="SSF53649">
    <property type="entry name" value="Alkaline phosphatase-like"/>
    <property type="match status" value="1"/>
</dbReference>
<dbReference type="PANTHER" id="PTHR10151">
    <property type="entry name" value="ECTONUCLEOTIDE PYROPHOSPHATASE/PHOSPHODIESTERASE"/>
    <property type="match status" value="1"/>
</dbReference>
<dbReference type="Pfam" id="PF01663">
    <property type="entry name" value="Phosphodiest"/>
    <property type="match status" value="1"/>
</dbReference>
<dbReference type="PANTHER" id="PTHR10151:SF120">
    <property type="entry name" value="BIS(5'-ADENOSYL)-TRIPHOSPHATASE"/>
    <property type="match status" value="1"/>
</dbReference>
<proteinExistence type="predicted"/>
<dbReference type="GO" id="GO:0017111">
    <property type="term" value="F:ribonucleoside triphosphate phosphatase activity"/>
    <property type="evidence" value="ECO:0007669"/>
    <property type="project" value="TreeGrafter"/>
</dbReference>
<dbReference type="OrthoDB" id="415411at2759"/>
<protein>
    <submittedName>
        <fullName evidence="1">Uncharacterized protein</fullName>
    </submittedName>
</protein>
<reference evidence="1 2" key="1">
    <citation type="journal article" date="2018" name="G3 (Bethesda)">
        <title>Phylogenetic and Phylogenomic Definition of Rhizopus Species.</title>
        <authorList>
            <person name="Gryganskyi A.P."/>
            <person name="Golan J."/>
            <person name="Dolatabadi S."/>
            <person name="Mondo S."/>
            <person name="Robb S."/>
            <person name="Idnurm A."/>
            <person name="Muszewska A."/>
            <person name="Steczkiewicz K."/>
            <person name="Masonjones S."/>
            <person name="Liao H.L."/>
            <person name="Gajdeczka M.T."/>
            <person name="Anike F."/>
            <person name="Vuek A."/>
            <person name="Anishchenko I.M."/>
            <person name="Voigt K."/>
            <person name="de Hoog G.S."/>
            <person name="Smith M.E."/>
            <person name="Heitman J."/>
            <person name="Vilgalys R."/>
            <person name="Stajich J.E."/>
        </authorList>
    </citation>
    <scope>NUCLEOTIDE SEQUENCE [LARGE SCALE GENOMIC DNA]</scope>
    <source>
        <strain evidence="1 2">LSU 92-RS-03</strain>
    </source>
</reference>
<dbReference type="AlphaFoldDB" id="A0A367KD60"/>
<dbReference type="GO" id="GO:0009141">
    <property type="term" value="P:nucleoside triphosphate metabolic process"/>
    <property type="evidence" value="ECO:0007669"/>
    <property type="project" value="TreeGrafter"/>
</dbReference>
<feature type="non-terminal residue" evidence="1">
    <location>
        <position position="1"/>
    </location>
</feature>
<evidence type="ECO:0000313" key="1">
    <source>
        <dbReference type="EMBL" id="RCI00183.1"/>
    </source>
</evidence>
<dbReference type="Gene3D" id="3.40.720.10">
    <property type="entry name" value="Alkaline Phosphatase, subunit A"/>
    <property type="match status" value="1"/>
</dbReference>
<dbReference type="InterPro" id="IPR002591">
    <property type="entry name" value="Phosphodiest/P_Trfase"/>
</dbReference>
<evidence type="ECO:0000313" key="2">
    <source>
        <dbReference type="Proteomes" id="UP000253551"/>
    </source>
</evidence>
<dbReference type="GO" id="GO:0047429">
    <property type="term" value="F:nucleoside triphosphate diphosphatase activity"/>
    <property type="evidence" value="ECO:0007669"/>
    <property type="project" value="TreeGrafter"/>
</dbReference>